<evidence type="ECO:0000256" key="4">
    <source>
        <dbReference type="ARBA" id="ARBA00022771"/>
    </source>
</evidence>
<dbReference type="InterPro" id="IPR036236">
    <property type="entry name" value="Znf_C2H2_sf"/>
</dbReference>
<dbReference type="FunFam" id="3.30.160.60:FF:000086">
    <property type="entry name" value="transcription factor E4F1 isoform X1"/>
    <property type="match status" value="1"/>
</dbReference>
<dbReference type="Gene3D" id="3.40.1800.20">
    <property type="match status" value="1"/>
</dbReference>
<dbReference type="AlphaFoldDB" id="B3NE92"/>
<dbReference type="GO" id="GO:0000981">
    <property type="term" value="F:DNA-binding transcription factor activity, RNA polymerase II-specific"/>
    <property type="evidence" value="ECO:0007669"/>
    <property type="project" value="TreeGrafter"/>
</dbReference>
<dbReference type="GO" id="GO:0008270">
    <property type="term" value="F:zinc ion binding"/>
    <property type="evidence" value="ECO:0007669"/>
    <property type="project" value="UniProtKB-UniRule"/>
</dbReference>
<evidence type="ECO:0000256" key="5">
    <source>
        <dbReference type="ARBA" id="ARBA00022833"/>
    </source>
</evidence>
<dbReference type="InterPro" id="IPR013087">
    <property type="entry name" value="Znf_C2H2_type"/>
</dbReference>
<keyword evidence="15" id="KW-1185">Reference proteome</keyword>
<dbReference type="Gene3D" id="3.30.160.60">
    <property type="entry name" value="Classic Zinc Finger"/>
    <property type="match status" value="5"/>
</dbReference>
<feature type="domain" description="C2H2-type" evidence="12">
    <location>
        <begin position="286"/>
        <end position="313"/>
    </location>
</feature>
<evidence type="ECO:0000256" key="9">
    <source>
        <dbReference type="PROSITE-ProRule" id="PRU00042"/>
    </source>
</evidence>
<dbReference type="Pfam" id="PF07776">
    <property type="entry name" value="zf-AD"/>
    <property type="match status" value="1"/>
</dbReference>
<dbReference type="KEGG" id="der:6543815"/>
<evidence type="ECO:0000259" key="13">
    <source>
        <dbReference type="PROSITE" id="PS51915"/>
    </source>
</evidence>
<feature type="domain" description="C2H2-type" evidence="12">
    <location>
        <begin position="204"/>
        <end position="231"/>
    </location>
</feature>
<feature type="domain" description="C2H2-type" evidence="12">
    <location>
        <begin position="176"/>
        <end position="203"/>
    </location>
</feature>
<dbReference type="SMART" id="SM00868">
    <property type="entry name" value="zf-AD"/>
    <property type="match status" value="1"/>
</dbReference>
<evidence type="ECO:0000256" key="2">
    <source>
        <dbReference type="ARBA" id="ARBA00022723"/>
    </source>
</evidence>
<dbReference type="Pfam" id="PF00096">
    <property type="entry name" value="zf-C2H2"/>
    <property type="match status" value="5"/>
</dbReference>
<dbReference type="OrthoDB" id="9439903at2759"/>
<name>B3NE92_DROER</name>
<dbReference type="InterPro" id="IPR012934">
    <property type="entry name" value="Znf_AD"/>
</dbReference>
<reference evidence="14 15" key="1">
    <citation type="journal article" date="2007" name="Nature">
        <title>Evolution of genes and genomes on the Drosophila phylogeny.</title>
        <authorList>
            <consortium name="Drosophila 12 Genomes Consortium"/>
            <person name="Clark A.G."/>
            <person name="Eisen M.B."/>
            <person name="Smith D.R."/>
            <person name="Bergman C.M."/>
            <person name="Oliver B."/>
            <person name="Markow T.A."/>
            <person name="Kaufman T.C."/>
            <person name="Kellis M."/>
            <person name="Gelbart W."/>
            <person name="Iyer V.N."/>
            <person name="Pollard D.A."/>
            <person name="Sackton T.B."/>
            <person name="Larracuente A.M."/>
            <person name="Singh N.D."/>
            <person name="Abad J.P."/>
            <person name="Abt D.N."/>
            <person name="Adryan B."/>
            <person name="Aguade M."/>
            <person name="Akashi H."/>
            <person name="Anderson W.W."/>
            <person name="Aquadro C.F."/>
            <person name="Ardell D.H."/>
            <person name="Arguello R."/>
            <person name="Artieri C.G."/>
            <person name="Barbash D.A."/>
            <person name="Barker D."/>
            <person name="Barsanti P."/>
            <person name="Batterham P."/>
            <person name="Batzoglou S."/>
            <person name="Begun D."/>
            <person name="Bhutkar A."/>
            <person name="Blanco E."/>
            <person name="Bosak S.A."/>
            <person name="Bradley R.K."/>
            <person name="Brand A.D."/>
            <person name="Brent M.R."/>
            <person name="Brooks A.N."/>
            <person name="Brown R.H."/>
            <person name="Butlin R.K."/>
            <person name="Caggese C."/>
            <person name="Calvi B.R."/>
            <person name="Bernardo de Carvalho A."/>
            <person name="Caspi A."/>
            <person name="Castrezana S."/>
            <person name="Celniker S.E."/>
            <person name="Chang J.L."/>
            <person name="Chapple C."/>
            <person name="Chatterji S."/>
            <person name="Chinwalla A."/>
            <person name="Civetta A."/>
            <person name="Clifton S.W."/>
            <person name="Comeron J.M."/>
            <person name="Costello J.C."/>
            <person name="Coyne J.A."/>
            <person name="Daub J."/>
            <person name="David R.G."/>
            <person name="Delcher A.L."/>
            <person name="Delehaunty K."/>
            <person name="Do C.B."/>
            <person name="Ebling H."/>
            <person name="Edwards K."/>
            <person name="Eickbush T."/>
            <person name="Evans J.D."/>
            <person name="Filipski A."/>
            <person name="Findeiss S."/>
            <person name="Freyhult E."/>
            <person name="Fulton L."/>
            <person name="Fulton R."/>
            <person name="Garcia A.C."/>
            <person name="Gardiner A."/>
            <person name="Garfield D.A."/>
            <person name="Garvin B.E."/>
            <person name="Gibson G."/>
            <person name="Gilbert D."/>
            <person name="Gnerre S."/>
            <person name="Godfrey J."/>
            <person name="Good R."/>
            <person name="Gotea V."/>
            <person name="Gravely B."/>
            <person name="Greenberg A.J."/>
            <person name="Griffiths-Jones S."/>
            <person name="Gross S."/>
            <person name="Guigo R."/>
            <person name="Gustafson E.A."/>
            <person name="Haerty W."/>
            <person name="Hahn M.W."/>
            <person name="Halligan D.L."/>
            <person name="Halpern A.L."/>
            <person name="Halter G.M."/>
            <person name="Han M.V."/>
            <person name="Heger A."/>
            <person name="Hillier L."/>
            <person name="Hinrichs A.S."/>
            <person name="Holmes I."/>
            <person name="Hoskins R.A."/>
            <person name="Hubisz M.J."/>
            <person name="Hultmark D."/>
            <person name="Huntley M.A."/>
            <person name="Jaffe D.B."/>
            <person name="Jagadeeshan S."/>
            <person name="Jeck W.R."/>
            <person name="Johnson J."/>
            <person name="Jones C.D."/>
            <person name="Jordan W.C."/>
            <person name="Karpen G.H."/>
            <person name="Kataoka E."/>
            <person name="Keightley P.D."/>
            <person name="Kheradpour P."/>
            <person name="Kirkness E.F."/>
            <person name="Koerich L.B."/>
            <person name="Kristiansen K."/>
            <person name="Kudrna D."/>
            <person name="Kulathinal R.J."/>
            <person name="Kumar S."/>
            <person name="Kwok R."/>
            <person name="Lander E."/>
            <person name="Langley C.H."/>
            <person name="Lapoint R."/>
            <person name="Lazzaro B.P."/>
            <person name="Lee S.J."/>
            <person name="Levesque L."/>
            <person name="Li R."/>
            <person name="Lin C.F."/>
            <person name="Lin M.F."/>
            <person name="Lindblad-Toh K."/>
            <person name="Llopart A."/>
            <person name="Long M."/>
            <person name="Low L."/>
            <person name="Lozovsky E."/>
            <person name="Lu J."/>
            <person name="Luo M."/>
            <person name="Machado C.A."/>
            <person name="Makalowski W."/>
            <person name="Marzo M."/>
            <person name="Matsuda M."/>
            <person name="Matzkin L."/>
            <person name="McAllister B."/>
            <person name="McBride C.S."/>
            <person name="McKernan B."/>
            <person name="McKernan K."/>
            <person name="Mendez-Lago M."/>
            <person name="Minx P."/>
            <person name="Mollenhauer M.U."/>
            <person name="Montooth K."/>
            <person name="Mount S.M."/>
            <person name="Mu X."/>
            <person name="Myers E."/>
            <person name="Negre B."/>
            <person name="Newfeld S."/>
            <person name="Nielsen R."/>
            <person name="Noor M.A."/>
            <person name="O'Grady P."/>
            <person name="Pachter L."/>
            <person name="Papaceit M."/>
            <person name="Parisi M.J."/>
            <person name="Parisi M."/>
            <person name="Parts L."/>
            <person name="Pedersen J.S."/>
            <person name="Pesole G."/>
            <person name="Phillippy A.M."/>
            <person name="Ponting C.P."/>
            <person name="Pop M."/>
            <person name="Porcelli D."/>
            <person name="Powell J.R."/>
            <person name="Prohaska S."/>
            <person name="Pruitt K."/>
            <person name="Puig M."/>
            <person name="Quesneville H."/>
            <person name="Ram K.R."/>
            <person name="Rand D."/>
            <person name="Rasmussen M.D."/>
            <person name="Reed L.K."/>
            <person name="Reenan R."/>
            <person name="Reily A."/>
            <person name="Remington K.A."/>
            <person name="Rieger T.T."/>
            <person name="Ritchie M.G."/>
            <person name="Robin C."/>
            <person name="Rogers Y.H."/>
            <person name="Rohde C."/>
            <person name="Rozas J."/>
            <person name="Rubenfield M.J."/>
            <person name="Ruiz A."/>
            <person name="Russo S."/>
            <person name="Salzberg S.L."/>
            <person name="Sanchez-Gracia A."/>
            <person name="Saranga D.J."/>
            <person name="Sato H."/>
            <person name="Schaeffer S.W."/>
            <person name="Schatz M.C."/>
            <person name="Schlenke T."/>
            <person name="Schwartz R."/>
            <person name="Segarra C."/>
            <person name="Singh R.S."/>
            <person name="Sirot L."/>
            <person name="Sirota M."/>
            <person name="Sisneros N.B."/>
            <person name="Smith C.D."/>
            <person name="Smith T.F."/>
            <person name="Spieth J."/>
            <person name="Stage D.E."/>
            <person name="Stark A."/>
            <person name="Stephan W."/>
            <person name="Strausberg R.L."/>
            <person name="Strempel S."/>
            <person name="Sturgill D."/>
            <person name="Sutton G."/>
            <person name="Sutton G.G."/>
            <person name="Tao W."/>
            <person name="Teichmann S."/>
            <person name="Tobari Y.N."/>
            <person name="Tomimura Y."/>
            <person name="Tsolas J.M."/>
            <person name="Valente V.L."/>
            <person name="Venter E."/>
            <person name="Venter J.C."/>
            <person name="Vicario S."/>
            <person name="Vieira F.G."/>
            <person name="Vilella A.J."/>
            <person name="Villasante A."/>
            <person name="Walenz B."/>
            <person name="Wang J."/>
            <person name="Wasserman M."/>
            <person name="Watts T."/>
            <person name="Wilson D."/>
            <person name="Wilson R.K."/>
            <person name="Wing R.A."/>
            <person name="Wolfner M.F."/>
            <person name="Wong A."/>
            <person name="Wong G.K."/>
            <person name="Wu C.I."/>
            <person name="Wu G."/>
            <person name="Yamamoto D."/>
            <person name="Yang H.P."/>
            <person name="Yang S.P."/>
            <person name="Yorke J.A."/>
            <person name="Yoshida K."/>
            <person name="Zdobnov E."/>
            <person name="Zhang P."/>
            <person name="Zhang Y."/>
            <person name="Zimin A.V."/>
            <person name="Baldwin J."/>
            <person name="Abdouelleil A."/>
            <person name="Abdulkadir J."/>
            <person name="Abebe A."/>
            <person name="Abera B."/>
            <person name="Abreu J."/>
            <person name="Acer S.C."/>
            <person name="Aftuck L."/>
            <person name="Alexander A."/>
            <person name="An P."/>
            <person name="Anderson E."/>
            <person name="Anderson S."/>
            <person name="Arachi H."/>
            <person name="Azer M."/>
            <person name="Bachantsang P."/>
            <person name="Barry A."/>
            <person name="Bayul T."/>
            <person name="Berlin A."/>
            <person name="Bessette D."/>
            <person name="Bloom T."/>
            <person name="Blye J."/>
            <person name="Boguslavskiy L."/>
            <person name="Bonnet C."/>
            <person name="Boukhgalter B."/>
            <person name="Bourzgui I."/>
            <person name="Brown A."/>
            <person name="Cahill P."/>
            <person name="Channer S."/>
            <person name="Cheshatsang Y."/>
            <person name="Chuda L."/>
            <person name="Citroen M."/>
            <person name="Collymore A."/>
            <person name="Cooke P."/>
            <person name="Costello M."/>
            <person name="D'Aco K."/>
            <person name="Daza R."/>
            <person name="De Haan G."/>
            <person name="DeGray S."/>
            <person name="DeMaso C."/>
            <person name="Dhargay N."/>
            <person name="Dooley K."/>
            <person name="Dooley E."/>
            <person name="Doricent M."/>
            <person name="Dorje P."/>
            <person name="Dorjee K."/>
            <person name="Dupes A."/>
            <person name="Elong R."/>
            <person name="Falk J."/>
            <person name="Farina A."/>
            <person name="Faro S."/>
            <person name="Ferguson D."/>
            <person name="Fisher S."/>
            <person name="Foley C.D."/>
            <person name="Franke A."/>
            <person name="Friedrich D."/>
            <person name="Gadbois L."/>
            <person name="Gearin G."/>
            <person name="Gearin C.R."/>
            <person name="Giannoukos G."/>
            <person name="Goode T."/>
            <person name="Graham J."/>
            <person name="Grandbois E."/>
            <person name="Grewal S."/>
            <person name="Gyaltsen K."/>
            <person name="Hafez N."/>
            <person name="Hagos B."/>
            <person name="Hall J."/>
            <person name="Henson C."/>
            <person name="Hollinger A."/>
            <person name="Honan T."/>
            <person name="Huard M.D."/>
            <person name="Hughes L."/>
            <person name="Hurhula B."/>
            <person name="Husby M.E."/>
            <person name="Kamat A."/>
            <person name="Kanga B."/>
            <person name="Kashin S."/>
            <person name="Khazanovich D."/>
            <person name="Kisner P."/>
            <person name="Lance K."/>
            <person name="Lara M."/>
            <person name="Lee W."/>
            <person name="Lennon N."/>
            <person name="Letendre F."/>
            <person name="LeVine R."/>
            <person name="Lipovsky A."/>
            <person name="Liu X."/>
            <person name="Liu J."/>
            <person name="Liu S."/>
            <person name="Lokyitsang T."/>
            <person name="Lokyitsang Y."/>
            <person name="Lubonja R."/>
            <person name="Lui A."/>
            <person name="MacDonald P."/>
            <person name="Magnisalis V."/>
            <person name="Maru K."/>
            <person name="Matthews C."/>
            <person name="McCusker W."/>
            <person name="McDonough S."/>
            <person name="Mehta T."/>
            <person name="Meldrim J."/>
            <person name="Meneus L."/>
            <person name="Mihai O."/>
            <person name="Mihalev A."/>
            <person name="Mihova T."/>
            <person name="Mittelman R."/>
            <person name="Mlenga V."/>
            <person name="Montmayeur A."/>
            <person name="Mulrain L."/>
            <person name="Navidi A."/>
            <person name="Naylor J."/>
            <person name="Negash T."/>
            <person name="Nguyen T."/>
            <person name="Nguyen N."/>
            <person name="Nicol R."/>
            <person name="Norbu C."/>
            <person name="Norbu N."/>
            <person name="Novod N."/>
            <person name="O'Neill B."/>
            <person name="Osman S."/>
            <person name="Markiewicz E."/>
            <person name="Oyono O.L."/>
            <person name="Patti C."/>
            <person name="Phunkhang P."/>
            <person name="Pierre F."/>
            <person name="Priest M."/>
            <person name="Raghuraman S."/>
            <person name="Rege F."/>
            <person name="Reyes R."/>
            <person name="Rise C."/>
            <person name="Rogov P."/>
            <person name="Ross K."/>
            <person name="Ryan E."/>
            <person name="Settipalli S."/>
            <person name="Shea T."/>
            <person name="Sherpa N."/>
            <person name="Shi L."/>
            <person name="Shih D."/>
            <person name="Sparrow T."/>
            <person name="Spaulding J."/>
            <person name="Stalker J."/>
            <person name="Stange-Thomann N."/>
            <person name="Stavropoulos S."/>
            <person name="Stone C."/>
            <person name="Strader C."/>
            <person name="Tesfaye S."/>
            <person name="Thomson T."/>
            <person name="Thoulutsang Y."/>
            <person name="Thoulutsang D."/>
            <person name="Topham K."/>
            <person name="Topping I."/>
            <person name="Tsamla T."/>
            <person name="Vassiliev H."/>
            <person name="Vo A."/>
            <person name="Wangchuk T."/>
            <person name="Wangdi T."/>
            <person name="Weiand M."/>
            <person name="Wilkinson J."/>
            <person name="Wilson A."/>
            <person name="Yadav S."/>
            <person name="Young G."/>
            <person name="Yu Q."/>
            <person name="Zembek L."/>
            <person name="Zhong D."/>
            <person name="Zimmer A."/>
            <person name="Zwirko Z."/>
            <person name="Jaffe D.B."/>
            <person name="Alvarez P."/>
            <person name="Brockman W."/>
            <person name="Butler J."/>
            <person name="Chin C."/>
            <person name="Gnerre S."/>
            <person name="Grabherr M."/>
            <person name="Kleber M."/>
            <person name="Mauceli E."/>
            <person name="MacCallum I."/>
        </authorList>
    </citation>
    <scope>NUCLEOTIDE SEQUENCE [LARGE SCALE GENOMIC DNA]</scope>
    <source>
        <strain evidence="14 15">TSC#14021-0224.01</strain>
    </source>
</reference>
<evidence type="ECO:0008006" key="16">
    <source>
        <dbReference type="Google" id="ProtNLM"/>
    </source>
</evidence>
<evidence type="ECO:0000256" key="7">
    <source>
        <dbReference type="ARBA" id="ARBA00023242"/>
    </source>
</evidence>
<feature type="binding site" evidence="10">
    <location>
        <position position="6"/>
    </location>
    <ligand>
        <name>Zn(2+)</name>
        <dbReference type="ChEBI" id="CHEBI:29105"/>
    </ligand>
</feature>
<evidence type="ECO:0000313" key="14">
    <source>
        <dbReference type="EMBL" id="EDV52656.2"/>
    </source>
</evidence>
<evidence type="ECO:0000256" key="8">
    <source>
        <dbReference type="ARBA" id="ARBA00037948"/>
    </source>
</evidence>
<feature type="domain" description="ZAD" evidence="13">
    <location>
        <begin position="4"/>
        <end position="80"/>
    </location>
</feature>
<keyword evidence="6" id="KW-0238">DNA-binding</keyword>
<dbReference type="SMART" id="SM00355">
    <property type="entry name" value="ZnF_C2H2"/>
    <property type="match status" value="6"/>
</dbReference>
<comment type="subcellular location">
    <subcellularLocation>
        <location evidence="1">Nucleus</location>
    </subcellularLocation>
</comment>
<keyword evidence="7" id="KW-0539">Nucleus</keyword>
<dbReference type="Pfam" id="PF13912">
    <property type="entry name" value="zf-C2H2_6"/>
    <property type="match status" value="1"/>
</dbReference>
<dbReference type="PANTHER" id="PTHR24388">
    <property type="entry name" value="ZINC FINGER PROTEIN"/>
    <property type="match status" value="1"/>
</dbReference>
<accession>B3NE92</accession>
<evidence type="ECO:0000256" key="10">
    <source>
        <dbReference type="PROSITE-ProRule" id="PRU01263"/>
    </source>
</evidence>
<feature type="binding site" evidence="10">
    <location>
        <position position="9"/>
    </location>
    <ligand>
        <name>Zn(2+)</name>
        <dbReference type="ChEBI" id="CHEBI:29105"/>
    </ligand>
</feature>
<feature type="region of interest" description="Disordered" evidence="11">
    <location>
        <begin position="94"/>
        <end position="138"/>
    </location>
</feature>
<reference evidence="14 15" key="2">
    <citation type="journal article" date="2008" name="Bioinformatics">
        <title>Assembly reconciliation.</title>
        <authorList>
            <person name="Zimin A.V."/>
            <person name="Smith D.R."/>
            <person name="Sutton G."/>
            <person name="Yorke J.A."/>
        </authorList>
    </citation>
    <scope>NUCLEOTIDE SEQUENCE [LARGE SCALE GENOMIC DNA]</scope>
    <source>
        <strain evidence="14 15">TSC#14021-0224.01</strain>
    </source>
</reference>
<dbReference type="GO" id="GO:0000122">
    <property type="term" value="P:negative regulation of transcription by RNA polymerase II"/>
    <property type="evidence" value="ECO:0007669"/>
    <property type="project" value="UniProtKB-ARBA"/>
</dbReference>
<dbReference type="eggNOG" id="KOG1721">
    <property type="taxonomic scope" value="Eukaryota"/>
</dbReference>
<dbReference type="PROSITE" id="PS00028">
    <property type="entry name" value="ZINC_FINGER_C2H2_1"/>
    <property type="match status" value="5"/>
</dbReference>
<feature type="binding site" evidence="10">
    <location>
        <position position="56"/>
    </location>
    <ligand>
        <name>Zn(2+)</name>
        <dbReference type="ChEBI" id="CHEBI:29105"/>
    </ligand>
</feature>
<dbReference type="EMBL" id="CH954178">
    <property type="protein sequence ID" value="EDV52656.2"/>
    <property type="molecule type" value="Genomic_DNA"/>
</dbReference>
<gene>
    <name evidence="14" type="primary">Dere\GG13232</name>
    <name evidence="14" type="synonym">dere_GLEANR_13515</name>
    <name evidence="14" type="synonym">GG13232</name>
    <name evidence="14" type="ORF">Dere_GG13232</name>
</gene>
<dbReference type="PROSITE" id="PS51915">
    <property type="entry name" value="ZAD"/>
    <property type="match status" value="1"/>
</dbReference>
<evidence type="ECO:0000313" key="15">
    <source>
        <dbReference type="Proteomes" id="UP000008711"/>
    </source>
</evidence>
<feature type="binding site" evidence="10">
    <location>
        <position position="53"/>
    </location>
    <ligand>
        <name>Zn(2+)</name>
        <dbReference type="ChEBI" id="CHEBI:29105"/>
    </ligand>
</feature>
<evidence type="ECO:0000256" key="1">
    <source>
        <dbReference type="ARBA" id="ARBA00004123"/>
    </source>
</evidence>
<evidence type="ECO:0000256" key="3">
    <source>
        <dbReference type="ARBA" id="ARBA00022737"/>
    </source>
</evidence>
<dbReference type="GO" id="GO:0005634">
    <property type="term" value="C:nucleus"/>
    <property type="evidence" value="ECO:0007669"/>
    <property type="project" value="UniProtKB-SubCell"/>
</dbReference>
<evidence type="ECO:0000259" key="12">
    <source>
        <dbReference type="PROSITE" id="PS50157"/>
    </source>
</evidence>
<dbReference type="SUPFAM" id="SSF57716">
    <property type="entry name" value="Glucocorticoid receptor-like (DNA-binding domain)"/>
    <property type="match status" value="1"/>
</dbReference>
<dbReference type="GO" id="GO:0000978">
    <property type="term" value="F:RNA polymerase II cis-regulatory region sequence-specific DNA binding"/>
    <property type="evidence" value="ECO:0007669"/>
    <property type="project" value="TreeGrafter"/>
</dbReference>
<dbReference type="FunFam" id="3.30.160.60:FF:001465">
    <property type="entry name" value="Zinc finger protein 560"/>
    <property type="match status" value="2"/>
</dbReference>
<evidence type="ECO:0000256" key="11">
    <source>
        <dbReference type="SAM" id="MobiDB-lite"/>
    </source>
</evidence>
<dbReference type="Proteomes" id="UP000008711">
    <property type="component" value="Unassembled WGS sequence"/>
</dbReference>
<keyword evidence="3" id="KW-0677">Repeat</keyword>
<comment type="similarity">
    <text evidence="8">Belongs to the snail C2H2-type zinc-finger protein family.</text>
</comment>
<organism evidence="14 15">
    <name type="scientific">Drosophila erecta</name>
    <name type="common">Fruit fly</name>
    <dbReference type="NCBI Taxonomy" id="7220"/>
    <lineage>
        <taxon>Eukaryota</taxon>
        <taxon>Metazoa</taxon>
        <taxon>Ecdysozoa</taxon>
        <taxon>Arthropoda</taxon>
        <taxon>Hexapoda</taxon>
        <taxon>Insecta</taxon>
        <taxon>Pterygota</taxon>
        <taxon>Neoptera</taxon>
        <taxon>Endopterygota</taxon>
        <taxon>Diptera</taxon>
        <taxon>Brachycera</taxon>
        <taxon>Muscomorpha</taxon>
        <taxon>Ephydroidea</taxon>
        <taxon>Drosophilidae</taxon>
        <taxon>Drosophila</taxon>
        <taxon>Sophophora</taxon>
    </lineage>
</organism>
<keyword evidence="2 10" id="KW-0479">Metal-binding</keyword>
<dbReference type="PANTHER" id="PTHR24388:SF54">
    <property type="entry name" value="PROTEIN ESCARGOT"/>
    <property type="match status" value="1"/>
</dbReference>
<dbReference type="HOGENOM" id="CLU_002678_94_1_1"/>
<dbReference type="SUPFAM" id="SSF57667">
    <property type="entry name" value="beta-beta-alpha zinc fingers"/>
    <property type="match status" value="4"/>
</dbReference>
<sequence>MESPICRVCLVSDKSMVNVFEASHEPGLSIADVITKCTGCQVEEEDPLPNTICMSCLEDAENAFEIIETYERSHQFYCFFKDVREEESENEGSCCSEEVESAGGDGQGKNGSDDDVDSRGNNLEAVDDNIGFEPDINKNRKAKEKPSFSCSYCPKTYQARSSLSVHMRSHTGERPFKCSLCPKAFGYNCVLQGHMRTHTGERPYKCSQCSKTFTFAHNLKAHMHIHERGETHRCSYCLKGFLTFSVLKQHLATHLDKQFQCSQCSKAFPNEHELKMHMRDHPERLFKCSHCSKDFQLKAYLKRHMLKHVGCSQGSKQLFRHNS</sequence>
<feature type="domain" description="C2H2-type" evidence="12">
    <location>
        <begin position="232"/>
        <end position="259"/>
    </location>
</feature>
<proteinExistence type="inferred from homology"/>
<keyword evidence="5 10" id="KW-0862">Zinc</keyword>
<dbReference type="FunFam" id="3.30.160.60:FF:000446">
    <property type="entry name" value="Zinc finger protein"/>
    <property type="match status" value="1"/>
</dbReference>
<evidence type="ECO:0000256" key="6">
    <source>
        <dbReference type="ARBA" id="ARBA00023125"/>
    </source>
</evidence>
<keyword evidence="4 9" id="KW-0863">Zinc-finger</keyword>
<dbReference type="InterPro" id="IPR050527">
    <property type="entry name" value="Snail/Krueppel_Znf"/>
</dbReference>
<protein>
    <recommendedName>
        <fullName evidence="16">Protein krueppel</fullName>
    </recommendedName>
</protein>
<feature type="domain" description="C2H2-type" evidence="12">
    <location>
        <begin position="148"/>
        <end position="175"/>
    </location>
</feature>
<dbReference type="PROSITE" id="PS50157">
    <property type="entry name" value="ZINC_FINGER_C2H2_2"/>
    <property type="match status" value="6"/>
</dbReference>
<dbReference type="FunFam" id="3.30.160.60:FF:000671">
    <property type="entry name" value="Zinc finger protein 26"/>
    <property type="match status" value="1"/>
</dbReference>
<feature type="domain" description="C2H2-type" evidence="12">
    <location>
        <begin position="259"/>
        <end position="281"/>
    </location>
</feature>